<dbReference type="STRING" id="1236976.JCM16418_1979"/>
<evidence type="ECO:0000256" key="1">
    <source>
        <dbReference type="SAM" id="Phobius"/>
    </source>
</evidence>
<dbReference type="eggNOG" id="ENOG5030CFT">
    <property type="taxonomic scope" value="Bacteria"/>
</dbReference>
<sequence>MMQVRSLLKKYMIMAIIIIVIFGAGVWTNHLKAEAVKASGGELQTLITMGHRAAEGTIRVISKWQGTWNVDPKFEGNAFPLDAAKQLARRLQLPEVQQIEESGHIAYRVLDERNEVNIRFNWEEISSTQSYVIVQFETENKDSLGFMEQIQDEAGQQMKDFGIDAVWNGAVQGTVKGEGKVQDVMKLAESKLLTSLSAVRAETYEDVSTISNSYEVPSLAARINSEGRWLNMQMAVHKISGSENTRITIGLPVITIEY</sequence>
<evidence type="ECO:0008006" key="4">
    <source>
        <dbReference type="Google" id="ProtNLM"/>
    </source>
</evidence>
<reference evidence="2 3" key="1">
    <citation type="journal article" date="2014" name="Genome Announc.">
        <title>Draft Genome Sequence of Paenibacillus pini JCM 16418T, Isolated from the Rhizosphere of Pine Tree.</title>
        <authorList>
            <person name="Yuki M."/>
            <person name="Oshima K."/>
            <person name="Suda W."/>
            <person name="Oshida Y."/>
            <person name="Kitamura K."/>
            <person name="Iida Y."/>
            <person name="Hattori M."/>
            <person name="Ohkuma M."/>
        </authorList>
    </citation>
    <scope>NUCLEOTIDE SEQUENCE [LARGE SCALE GENOMIC DNA]</scope>
    <source>
        <strain evidence="2 3">JCM 16418</strain>
    </source>
</reference>
<accession>W7YA73</accession>
<comment type="caution">
    <text evidence="2">The sequence shown here is derived from an EMBL/GenBank/DDBJ whole genome shotgun (WGS) entry which is preliminary data.</text>
</comment>
<keyword evidence="1" id="KW-0472">Membrane</keyword>
<name>W7YA73_9BACL</name>
<dbReference type="InterPro" id="IPR014794">
    <property type="entry name" value="DUF1779"/>
</dbReference>
<evidence type="ECO:0000313" key="3">
    <source>
        <dbReference type="Proteomes" id="UP000019364"/>
    </source>
</evidence>
<dbReference type="SUPFAM" id="SSF143842">
    <property type="entry name" value="YwmB-like"/>
    <property type="match status" value="1"/>
</dbReference>
<protein>
    <recommendedName>
        <fullName evidence="4">TATA-box binding protein</fullName>
    </recommendedName>
</protein>
<evidence type="ECO:0000313" key="2">
    <source>
        <dbReference type="EMBL" id="GAF07945.1"/>
    </source>
</evidence>
<dbReference type="RefSeq" id="WP_036647902.1">
    <property type="nucleotide sequence ID" value="NZ_BAVZ01000005.1"/>
</dbReference>
<dbReference type="OrthoDB" id="2660768at2"/>
<keyword evidence="3" id="KW-1185">Reference proteome</keyword>
<dbReference type="AlphaFoldDB" id="W7YA73"/>
<keyword evidence="1" id="KW-1133">Transmembrane helix</keyword>
<dbReference type="Proteomes" id="UP000019364">
    <property type="component" value="Unassembled WGS sequence"/>
</dbReference>
<organism evidence="2 3">
    <name type="scientific">Paenibacillus pini JCM 16418</name>
    <dbReference type="NCBI Taxonomy" id="1236976"/>
    <lineage>
        <taxon>Bacteria</taxon>
        <taxon>Bacillati</taxon>
        <taxon>Bacillota</taxon>
        <taxon>Bacilli</taxon>
        <taxon>Bacillales</taxon>
        <taxon>Paenibacillaceae</taxon>
        <taxon>Paenibacillus</taxon>
    </lineage>
</organism>
<dbReference type="Pfam" id="PF08680">
    <property type="entry name" value="DUF1779"/>
    <property type="match status" value="1"/>
</dbReference>
<dbReference type="Gene3D" id="3.30.360.40">
    <property type="entry name" value="YwmB-like"/>
    <property type="match status" value="1"/>
</dbReference>
<dbReference type="InterPro" id="IPR036209">
    <property type="entry name" value="YwmB-like_sf"/>
</dbReference>
<dbReference type="EMBL" id="BAVZ01000005">
    <property type="protein sequence ID" value="GAF07945.1"/>
    <property type="molecule type" value="Genomic_DNA"/>
</dbReference>
<feature type="transmembrane region" description="Helical" evidence="1">
    <location>
        <begin position="12"/>
        <end position="28"/>
    </location>
</feature>
<proteinExistence type="predicted"/>
<gene>
    <name evidence="2" type="ORF">JCM16418_1979</name>
</gene>
<keyword evidence="1" id="KW-0812">Transmembrane</keyword>